<accession>A0A1G9F6X9</accession>
<dbReference type="SUPFAM" id="SSF50621">
    <property type="entry name" value="Alanine racemase C-terminal domain-like"/>
    <property type="match status" value="1"/>
</dbReference>
<dbReference type="InterPro" id="IPR020622">
    <property type="entry name" value="Ala_racemase_pyridoxalP-BS"/>
</dbReference>
<gene>
    <name evidence="8" type="ORF">SAMN04488098_10735</name>
</gene>
<dbReference type="SMART" id="SM01005">
    <property type="entry name" value="Ala_racemase_C"/>
    <property type="match status" value="1"/>
</dbReference>
<dbReference type="PROSITE" id="PS00395">
    <property type="entry name" value="ALANINE_RACEMASE"/>
    <property type="match status" value="1"/>
</dbReference>
<feature type="modified residue" description="N6-(pyridoxal phosphate)lysine" evidence="4 5">
    <location>
        <position position="40"/>
    </location>
</feature>
<dbReference type="GO" id="GO:0030170">
    <property type="term" value="F:pyridoxal phosphate binding"/>
    <property type="evidence" value="ECO:0007669"/>
    <property type="project" value="UniProtKB-UniRule"/>
</dbReference>
<dbReference type="AlphaFoldDB" id="A0A1G9F6X9"/>
<reference evidence="9" key="1">
    <citation type="submission" date="2016-10" db="EMBL/GenBank/DDBJ databases">
        <authorList>
            <person name="Varghese N."/>
            <person name="Submissions S."/>
        </authorList>
    </citation>
    <scope>NUCLEOTIDE SEQUENCE [LARGE SCALE GENOMIC DNA]</scope>
    <source>
        <strain evidence="9">DSM 19181</strain>
    </source>
</reference>
<dbReference type="Pfam" id="PF01168">
    <property type="entry name" value="Ala_racemase_N"/>
    <property type="match status" value="1"/>
</dbReference>
<feature type="binding site" evidence="4 6">
    <location>
        <position position="138"/>
    </location>
    <ligand>
        <name>substrate</name>
    </ligand>
</feature>
<dbReference type="Gene3D" id="2.40.37.10">
    <property type="entry name" value="Lyase, Ornithine Decarboxylase, Chain A, domain 1"/>
    <property type="match status" value="1"/>
</dbReference>
<keyword evidence="3 4" id="KW-0413">Isomerase</keyword>
<dbReference type="GO" id="GO:0008784">
    <property type="term" value="F:alanine racemase activity"/>
    <property type="evidence" value="ECO:0007669"/>
    <property type="project" value="UniProtKB-UniRule"/>
</dbReference>
<comment type="pathway">
    <text evidence="4">Amino-acid biosynthesis; D-alanine biosynthesis; D-alanine from L-alanine: step 1/1.</text>
</comment>
<dbReference type="UniPathway" id="UPA00042">
    <property type="reaction ID" value="UER00497"/>
</dbReference>
<comment type="cofactor">
    <cofactor evidence="1 4 5">
        <name>pyridoxal 5'-phosphate</name>
        <dbReference type="ChEBI" id="CHEBI:597326"/>
    </cofactor>
</comment>
<comment type="catalytic activity">
    <reaction evidence="4">
        <text>L-alanine = D-alanine</text>
        <dbReference type="Rhea" id="RHEA:20249"/>
        <dbReference type="ChEBI" id="CHEBI:57416"/>
        <dbReference type="ChEBI" id="CHEBI:57972"/>
        <dbReference type="EC" id="5.1.1.1"/>
    </reaction>
</comment>
<evidence type="ECO:0000313" key="9">
    <source>
        <dbReference type="Proteomes" id="UP000199433"/>
    </source>
</evidence>
<dbReference type="SUPFAM" id="SSF51419">
    <property type="entry name" value="PLP-binding barrel"/>
    <property type="match status" value="1"/>
</dbReference>
<proteinExistence type="inferred from homology"/>
<dbReference type="InterPro" id="IPR001608">
    <property type="entry name" value="Ala_racemase_N"/>
</dbReference>
<evidence type="ECO:0000256" key="5">
    <source>
        <dbReference type="PIRSR" id="PIRSR600821-50"/>
    </source>
</evidence>
<evidence type="ECO:0000256" key="2">
    <source>
        <dbReference type="ARBA" id="ARBA00022898"/>
    </source>
</evidence>
<dbReference type="FunFam" id="3.20.20.10:FF:000002">
    <property type="entry name" value="Alanine racemase"/>
    <property type="match status" value="1"/>
</dbReference>
<dbReference type="InterPro" id="IPR029066">
    <property type="entry name" value="PLP-binding_barrel"/>
</dbReference>
<comment type="function">
    <text evidence="4">Catalyzes the interconversion of L-alanine and D-alanine. May also act on other amino acids.</text>
</comment>
<dbReference type="PANTHER" id="PTHR30511">
    <property type="entry name" value="ALANINE RACEMASE"/>
    <property type="match status" value="1"/>
</dbReference>
<dbReference type="EC" id="5.1.1.1" evidence="4"/>
<dbReference type="PANTHER" id="PTHR30511:SF0">
    <property type="entry name" value="ALANINE RACEMASE, CATABOLIC-RELATED"/>
    <property type="match status" value="1"/>
</dbReference>
<dbReference type="EMBL" id="FNFK01000073">
    <property type="protein sequence ID" value="SDK84179.1"/>
    <property type="molecule type" value="Genomic_DNA"/>
</dbReference>
<dbReference type="PRINTS" id="PR00992">
    <property type="entry name" value="ALARACEMASE"/>
</dbReference>
<keyword evidence="2 4" id="KW-0663">Pyridoxal phosphate</keyword>
<dbReference type="GO" id="GO:0005829">
    <property type="term" value="C:cytosol"/>
    <property type="evidence" value="ECO:0007669"/>
    <property type="project" value="TreeGrafter"/>
</dbReference>
<sequence length="389" mass="43733">MNYGSYRYTKAEIDLDKVSYNYHQMRNHISEKTKIMGVIKADAYGHGAVEIGRHLEKEDIDYLAVAVLDEAMELRDAGITKPILLLSPIEPDRIPTAIKNNISITVFSQEIAEAVNHHASQTKQTVRIHLKVDSGMGRIGARSEEEALTLCQTMAAEHISFEGIFTHFAEAENTDDPSYTKKQFAFFQSIADYLETEGFTFEMRHCSNTAAALLYPEFDLDMIRTGISLFGYHPDKTLEHKLDLKPVMTLSTHAAFLKQMTKGESIGYGRTYKTTKEETIATILLGYADGIPRELSNRWHLTCGEDKAPIVGRICMDQLMVDVSQIDDFSKDHDLVFIGDPGKGQPSIYTMADLTDSFHYEILCGVGKRIPRVYIKDDTVTAKQNALLD</sequence>
<feature type="active site" description="Proton acceptor; specific for D-alanine" evidence="4">
    <location>
        <position position="40"/>
    </location>
</feature>
<feature type="domain" description="Alanine racemase C-terminal" evidence="7">
    <location>
        <begin position="247"/>
        <end position="375"/>
    </location>
</feature>
<dbReference type="InterPro" id="IPR000821">
    <property type="entry name" value="Ala_racemase"/>
</dbReference>
<evidence type="ECO:0000256" key="4">
    <source>
        <dbReference type="HAMAP-Rule" id="MF_01201"/>
    </source>
</evidence>
<dbReference type="CDD" id="cd00430">
    <property type="entry name" value="PLPDE_III_AR"/>
    <property type="match status" value="1"/>
</dbReference>
<feature type="binding site" evidence="4 6">
    <location>
        <position position="316"/>
    </location>
    <ligand>
        <name>substrate</name>
    </ligand>
</feature>
<dbReference type="STRING" id="426701.SAMN04488098_10735"/>
<dbReference type="Gene3D" id="3.20.20.10">
    <property type="entry name" value="Alanine racemase"/>
    <property type="match status" value="1"/>
</dbReference>
<dbReference type="InterPro" id="IPR009006">
    <property type="entry name" value="Ala_racemase/Decarboxylase_C"/>
</dbReference>
<evidence type="ECO:0000256" key="6">
    <source>
        <dbReference type="PIRSR" id="PIRSR600821-52"/>
    </source>
</evidence>
<evidence type="ECO:0000256" key="1">
    <source>
        <dbReference type="ARBA" id="ARBA00001933"/>
    </source>
</evidence>
<dbReference type="Pfam" id="PF00842">
    <property type="entry name" value="Ala_racemase_C"/>
    <property type="match status" value="1"/>
</dbReference>
<name>A0A1G9F6X9_9LACT</name>
<keyword evidence="9" id="KW-1185">Reference proteome</keyword>
<evidence type="ECO:0000256" key="3">
    <source>
        <dbReference type="ARBA" id="ARBA00023235"/>
    </source>
</evidence>
<dbReference type="RefSeq" id="WP_176759697.1">
    <property type="nucleotide sequence ID" value="NZ_FNFK01000073.1"/>
</dbReference>
<evidence type="ECO:0000259" key="7">
    <source>
        <dbReference type="SMART" id="SM01005"/>
    </source>
</evidence>
<dbReference type="NCBIfam" id="TIGR00492">
    <property type="entry name" value="alr"/>
    <property type="match status" value="1"/>
</dbReference>
<dbReference type="HAMAP" id="MF_01201">
    <property type="entry name" value="Ala_racemase"/>
    <property type="match status" value="1"/>
</dbReference>
<dbReference type="InterPro" id="IPR011079">
    <property type="entry name" value="Ala_racemase_C"/>
</dbReference>
<comment type="similarity">
    <text evidence="4">Belongs to the alanine racemase family.</text>
</comment>
<protein>
    <recommendedName>
        <fullName evidence="4">Alanine racemase</fullName>
        <ecNumber evidence="4">5.1.1.1</ecNumber>
    </recommendedName>
</protein>
<dbReference type="GO" id="GO:0009252">
    <property type="term" value="P:peptidoglycan biosynthetic process"/>
    <property type="evidence" value="ECO:0007669"/>
    <property type="project" value="TreeGrafter"/>
</dbReference>
<organism evidence="8 9">
    <name type="scientific">Alkalibacterium thalassium</name>
    <dbReference type="NCBI Taxonomy" id="426701"/>
    <lineage>
        <taxon>Bacteria</taxon>
        <taxon>Bacillati</taxon>
        <taxon>Bacillota</taxon>
        <taxon>Bacilli</taxon>
        <taxon>Lactobacillales</taxon>
        <taxon>Carnobacteriaceae</taxon>
        <taxon>Alkalibacterium</taxon>
    </lineage>
</organism>
<evidence type="ECO:0000313" key="8">
    <source>
        <dbReference type="EMBL" id="SDK84179.1"/>
    </source>
</evidence>
<dbReference type="GO" id="GO:0030632">
    <property type="term" value="P:D-alanine biosynthetic process"/>
    <property type="evidence" value="ECO:0007669"/>
    <property type="project" value="UniProtKB-UniRule"/>
</dbReference>
<dbReference type="Proteomes" id="UP000199433">
    <property type="component" value="Unassembled WGS sequence"/>
</dbReference>
<feature type="active site" description="Proton acceptor; specific for L-alanine" evidence="4">
    <location>
        <position position="268"/>
    </location>
</feature>